<keyword evidence="3" id="KW-0238">DNA-binding</keyword>
<reference evidence="6 7" key="1">
    <citation type="journal article" date="2014" name="FEMS Microbiol. Ecol.">
        <title>Sphaerotilus natans encrusted with nanoball-shaped Fe(III) oxide minerals formed by nitrate-reducing mixotrophic Fe(II) oxidation.</title>
        <authorList>
            <person name="Park S."/>
            <person name="Kim D.H."/>
            <person name="Lee J.H."/>
            <person name="Hur H.G."/>
        </authorList>
    </citation>
    <scope>NUCLEOTIDE SEQUENCE [LARGE SCALE GENOMIC DNA]</scope>
    <source>
        <strain evidence="6 7">DSM 6575</strain>
    </source>
</reference>
<sequence>MDQLRAMRVFARVIDEGSFAGAARALDLAPAVVTRLVAELEDHLGARLIQRTTRSLALTGVGERYLERVRAILADVDEAESLVQAASEEPHGHLRVMVPSAFASHQLARHLPAFHAEHPRITLSLTSTVDLAGIDEQHDITILALRDPPEGDFVARQFARSEVILCASPAYLARAGRPTDPLELEQHQMLLPPTSMLQRDVSFHHDGDQRSVRVPTPRRPLLATAHTDTLYAAALAGLGIAGLTSLVVEEALRRGALERVLPGWHALSLGLWMTMPSRKHVPARTRAFWNFMLRTFGDADRDPWQTHPLCSGAQAPA</sequence>
<organism evidence="6 7">
    <name type="scientific">Sphaerotilus natans subsp. natans DSM 6575</name>
    <dbReference type="NCBI Taxonomy" id="1286631"/>
    <lineage>
        <taxon>Bacteria</taxon>
        <taxon>Pseudomonadati</taxon>
        <taxon>Pseudomonadota</taxon>
        <taxon>Betaproteobacteria</taxon>
        <taxon>Burkholderiales</taxon>
        <taxon>Sphaerotilaceae</taxon>
        <taxon>Sphaerotilus</taxon>
    </lineage>
</organism>
<protein>
    <recommendedName>
        <fullName evidence="5">HTH lysR-type domain-containing protein</fullName>
    </recommendedName>
</protein>
<dbReference type="InterPro" id="IPR005119">
    <property type="entry name" value="LysR_subst-bd"/>
</dbReference>
<dbReference type="eggNOG" id="COG0583">
    <property type="taxonomic scope" value="Bacteria"/>
</dbReference>
<feature type="domain" description="HTH lysR-type" evidence="5">
    <location>
        <begin position="1"/>
        <end position="59"/>
    </location>
</feature>
<dbReference type="InterPro" id="IPR000847">
    <property type="entry name" value="LysR_HTH_N"/>
</dbReference>
<evidence type="ECO:0000256" key="4">
    <source>
        <dbReference type="ARBA" id="ARBA00023163"/>
    </source>
</evidence>
<evidence type="ECO:0000313" key="7">
    <source>
        <dbReference type="Proteomes" id="UP000026714"/>
    </source>
</evidence>
<dbReference type="RefSeq" id="WP_051632137.1">
    <property type="nucleotide sequence ID" value="NZ_AZRA01000097.1"/>
</dbReference>
<dbReference type="Gene3D" id="3.40.190.290">
    <property type="match status" value="1"/>
</dbReference>
<dbReference type="SUPFAM" id="SSF53850">
    <property type="entry name" value="Periplasmic binding protein-like II"/>
    <property type="match status" value="1"/>
</dbReference>
<accession>A0A059KIB4</accession>
<keyword evidence="7" id="KW-1185">Reference proteome</keyword>
<dbReference type="AlphaFoldDB" id="A0A059KIB4"/>
<dbReference type="Proteomes" id="UP000026714">
    <property type="component" value="Unassembled WGS sequence"/>
</dbReference>
<dbReference type="EMBL" id="AZRA01000097">
    <property type="protein sequence ID" value="KDB51212.1"/>
    <property type="molecule type" value="Genomic_DNA"/>
</dbReference>
<dbReference type="STRING" id="34103.SAMN05421778_10183"/>
<dbReference type="SUPFAM" id="SSF46785">
    <property type="entry name" value="Winged helix' DNA-binding domain"/>
    <property type="match status" value="1"/>
</dbReference>
<dbReference type="Pfam" id="PF00126">
    <property type="entry name" value="HTH_1"/>
    <property type="match status" value="1"/>
</dbReference>
<dbReference type="GO" id="GO:0003677">
    <property type="term" value="F:DNA binding"/>
    <property type="evidence" value="ECO:0007669"/>
    <property type="project" value="UniProtKB-KW"/>
</dbReference>
<gene>
    <name evidence="6" type="ORF">X805_32220</name>
</gene>
<dbReference type="PANTHER" id="PTHR30537">
    <property type="entry name" value="HTH-TYPE TRANSCRIPTIONAL REGULATOR"/>
    <property type="match status" value="1"/>
</dbReference>
<dbReference type="CDD" id="cd08422">
    <property type="entry name" value="PBP2_CrgA_like"/>
    <property type="match status" value="1"/>
</dbReference>
<dbReference type="InterPro" id="IPR036390">
    <property type="entry name" value="WH_DNA-bd_sf"/>
</dbReference>
<name>A0A059KIB4_9BURK</name>
<dbReference type="PROSITE" id="PS50931">
    <property type="entry name" value="HTH_LYSR"/>
    <property type="match status" value="1"/>
</dbReference>
<evidence type="ECO:0000256" key="1">
    <source>
        <dbReference type="ARBA" id="ARBA00009437"/>
    </source>
</evidence>
<comment type="caution">
    <text evidence="6">The sequence shown here is derived from an EMBL/GenBank/DDBJ whole genome shotgun (WGS) entry which is preliminary data.</text>
</comment>
<keyword evidence="2" id="KW-0805">Transcription regulation</keyword>
<evidence type="ECO:0000256" key="3">
    <source>
        <dbReference type="ARBA" id="ARBA00023125"/>
    </source>
</evidence>
<dbReference type="InterPro" id="IPR058163">
    <property type="entry name" value="LysR-type_TF_proteobact-type"/>
</dbReference>
<keyword evidence="4" id="KW-0804">Transcription</keyword>
<proteinExistence type="inferred from homology"/>
<evidence type="ECO:0000256" key="2">
    <source>
        <dbReference type="ARBA" id="ARBA00023015"/>
    </source>
</evidence>
<dbReference type="PATRIC" id="fig|1286631.3.peg.3144"/>
<dbReference type="PANTHER" id="PTHR30537:SF5">
    <property type="entry name" value="HTH-TYPE TRANSCRIPTIONAL ACTIVATOR TTDR-RELATED"/>
    <property type="match status" value="1"/>
</dbReference>
<dbReference type="InterPro" id="IPR036388">
    <property type="entry name" value="WH-like_DNA-bd_sf"/>
</dbReference>
<evidence type="ECO:0000313" key="6">
    <source>
        <dbReference type="EMBL" id="KDB51212.1"/>
    </source>
</evidence>
<comment type="similarity">
    <text evidence="1">Belongs to the LysR transcriptional regulatory family.</text>
</comment>
<dbReference type="Gene3D" id="1.10.10.10">
    <property type="entry name" value="Winged helix-like DNA-binding domain superfamily/Winged helix DNA-binding domain"/>
    <property type="match status" value="1"/>
</dbReference>
<dbReference type="FunFam" id="1.10.10.10:FF:000001">
    <property type="entry name" value="LysR family transcriptional regulator"/>
    <property type="match status" value="1"/>
</dbReference>
<evidence type="ECO:0000259" key="5">
    <source>
        <dbReference type="PROSITE" id="PS50931"/>
    </source>
</evidence>
<dbReference type="Pfam" id="PF03466">
    <property type="entry name" value="LysR_substrate"/>
    <property type="match status" value="1"/>
</dbReference>
<dbReference type="GO" id="GO:0003700">
    <property type="term" value="F:DNA-binding transcription factor activity"/>
    <property type="evidence" value="ECO:0007669"/>
    <property type="project" value="InterPro"/>
</dbReference>